<dbReference type="GO" id="GO:0006310">
    <property type="term" value="P:DNA recombination"/>
    <property type="evidence" value="ECO:0007669"/>
    <property type="project" value="TreeGrafter"/>
</dbReference>
<feature type="compositionally biased region" description="Basic residues" evidence="1">
    <location>
        <begin position="1"/>
        <end position="10"/>
    </location>
</feature>
<evidence type="ECO:0000313" key="2">
    <source>
        <dbReference type="EMBL" id="KAF2859371.1"/>
    </source>
</evidence>
<dbReference type="OrthoDB" id="27934at2759"/>
<name>A0A6A7BVY6_9PEZI</name>
<sequence length="157" mass="18037">MTPHKRRKLNVNKPFVSPLKSSRQQNLPRKGEIPYIPSIHAHTRRHYPSEPHHNEQQLQKKITSLTLSVRRAREVNNILTEAQRLLSQPTGDLERATEKWRTIAHEAAETLFEPAKERYLCGNVTSLPEGQEFTMATMLHSLNIEPKVLGFDKAEDG</sequence>
<keyword evidence="3" id="KW-1185">Reference proteome</keyword>
<gene>
    <name evidence="2" type="ORF">K470DRAFT_101396</name>
</gene>
<dbReference type="EMBL" id="MU005994">
    <property type="protein sequence ID" value="KAF2859371.1"/>
    <property type="molecule type" value="Genomic_DNA"/>
</dbReference>
<evidence type="ECO:0000256" key="1">
    <source>
        <dbReference type="SAM" id="MobiDB-lite"/>
    </source>
</evidence>
<proteinExistence type="predicted"/>
<accession>A0A6A7BVY6</accession>
<feature type="region of interest" description="Disordered" evidence="1">
    <location>
        <begin position="1"/>
        <end position="29"/>
    </location>
</feature>
<organism evidence="2 3">
    <name type="scientific">Piedraia hortae CBS 480.64</name>
    <dbReference type="NCBI Taxonomy" id="1314780"/>
    <lineage>
        <taxon>Eukaryota</taxon>
        <taxon>Fungi</taxon>
        <taxon>Dikarya</taxon>
        <taxon>Ascomycota</taxon>
        <taxon>Pezizomycotina</taxon>
        <taxon>Dothideomycetes</taxon>
        <taxon>Dothideomycetidae</taxon>
        <taxon>Capnodiales</taxon>
        <taxon>Piedraiaceae</taxon>
        <taxon>Piedraia</taxon>
    </lineage>
</organism>
<dbReference type="PANTHER" id="PTHR28527:SF1">
    <property type="entry name" value="SWI5-DEPENDENT RECOMBINATION DNA REPAIR PROTEIN 1"/>
    <property type="match status" value="1"/>
</dbReference>
<protein>
    <submittedName>
        <fullName evidence="2">Uncharacterized protein</fullName>
    </submittedName>
</protein>
<dbReference type="PANTHER" id="PTHR28527">
    <property type="entry name" value="MATING-TYPE SWITCHING PROTEIN SWI2-RELATED"/>
    <property type="match status" value="1"/>
</dbReference>
<evidence type="ECO:0000313" key="3">
    <source>
        <dbReference type="Proteomes" id="UP000799421"/>
    </source>
</evidence>
<dbReference type="Gene3D" id="6.10.140.1020">
    <property type="match status" value="1"/>
</dbReference>
<dbReference type="Proteomes" id="UP000799421">
    <property type="component" value="Unassembled WGS sequence"/>
</dbReference>
<dbReference type="AlphaFoldDB" id="A0A6A7BVY6"/>
<reference evidence="2" key="1">
    <citation type="journal article" date="2020" name="Stud. Mycol.">
        <title>101 Dothideomycetes genomes: a test case for predicting lifestyles and emergence of pathogens.</title>
        <authorList>
            <person name="Haridas S."/>
            <person name="Albert R."/>
            <person name="Binder M."/>
            <person name="Bloem J."/>
            <person name="Labutti K."/>
            <person name="Salamov A."/>
            <person name="Andreopoulos B."/>
            <person name="Baker S."/>
            <person name="Barry K."/>
            <person name="Bills G."/>
            <person name="Bluhm B."/>
            <person name="Cannon C."/>
            <person name="Castanera R."/>
            <person name="Culley D."/>
            <person name="Daum C."/>
            <person name="Ezra D."/>
            <person name="Gonzalez J."/>
            <person name="Henrissat B."/>
            <person name="Kuo A."/>
            <person name="Liang C."/>
            <person name="Lipzen A."/>
            <person name="Lutzoni F."/>
            <person name="Magnuson J."/>
            <person name="Mondo S."/>
            <person name="Nolan M."/>
            <person name="Ohm R."/>
            <person name="Pangilinan J."/>
            <person name="Park H.-J."/>
            <person name="Ramirez L."/>
            <person name="Alfaro M."/>
            <person name="Sun H."/>
            <person name="Tritt A."/>
            <person name="Yoshinaga Y."/>
            <person name="Zwiers L.-H."/>
            <person name="Turgeon B."/>
            <person name="Goodwin S."/>
            <person name="Spatafora J."/>
            <person name="Crous P."/>
            <person name="Grigoriev I."/>
        </authorList>
    </citation>
    <scope>NUCLEOTIDE SEQUENCE</scope>
    <source>
        <strain evidence="2">CBS 480.64</strain>
    </source>
</reference>